<protein>
    <recommendedName>
        <fullName evidence="1">Suppressor of fused-like domain-containing protein</fullName>
    </recommendedName>
</protein>
<dbReference type="Proteomes" id="UP000004457">
    <property type="component" value="Unassembled WGS sequence"/>
</dbReference>
<evidence type="ECO:0000313" key="3">
    <source>
        <dbReference type="Proteomes" id="UP000004457"/>
    </source>
</evidence>
<gene>
    <name evidence="2" type="ORF">NEIFLAOT_01115</name>
</gene>
<sequence length="227" mass="25954">MDAKSLDGKIKMPLYFSDGISVNKKVGIGAQNSLCLAGIGMKGLRKVIVVEHLEHYLGEIESGIKCLDRRYHLSVSVFPSQPYKGVTTFSTLGLNRYDLNYKSRFELIFTCSEEWNKENIAAFLSGVAEYLIDNRQPILRGEIIQLPRVIIEGSKMDALYVSAPFYFDDDFQVCYGEHYNIVFPLLVPLYKQEAELVEKKGWNAFEQFLLDNEVGNLSDMNRKPFVW</sequence>
<evidence type="ECO:0000313" key="2">
    <source>
        <dbReference type="EMBL" id="EEG33791.1"/>
    </source>
</evidence>
<name>C0EME4_NEIFL</name>
<dbReference type="eggNOG" id="ENOG5032XWH">
    <property type="taxonomic scope" value="Bacteria"/>
</dbReference>
<proteinExistence type="predicted"/>
<dbReference type="EMBL" id="ACEN01000029">
    <property type="protein sequence ID" value="EEG33791.1"/>
    <property type="molecule type" value="Genomic_DNA"/>
</dbReference>
<dbReference type="Pfam" id="PF05076">
    <property type="entry name" value="SUFU"/>
    <property type="match status" value="1"/>
</dbReference>
<comment type="caution">
    <text evidence="2">The sequence shown here is derived from an EMBL/GenBank/DDBJ whole genome shotgun (WGS) entry which is preliminary data.</text>
</comment>
<evidence type="ECO:0000259" key="1">
    <source>
        <dbReference type="Pfam" id="PF05076"/>
    </source>
</evidence>
<reference evidence="2 3" key="1">
    <citation type="submission" date="2009-01" db="EMBL/GenBank/DDBJ databases">
        <authorList>
            <person name="Fulton L."/>
            <person name="Clifton S."/>
            <person name="Chinwalla A.T."/>
            <person name="Mitreva M."/>
            <person name="Sodergren E."/>
            <person name="Weinstock G."/>
            <person name="Clifton S."/>
            <person name="Dooling D.J."/>
            <person name="Fulton B."/>
            <person name="Minx P."/>
            <person name="Pepin K.H."/>
            <person name="Johnson M."/>
            <person name="Bhonagiri V."/>
            <person name="Nash W.E."/>
            <person name="Mardis E.R."/>
            <person name="Wilson R.K."/>
        </authorList>
    </citation>
    <scope>NUCLEOTIDE SEQUENCE [LARGE SCALE GENOMIC DNA]</scope>
    <source>
        <strain evidence="2 3">NRL30031/H210</strain>
    </source>
</reference>
<dbReference type="InterPro" id="IPR020941">
    <property type="entry name" value="SUFU-like_domain"/>
</dbReference>
<accession>C0EME4</accession>
<keyword evidence="3" id="KW-1185">Reference proteome</keyword>
<organism evidence="2 3">
    <name type="scientific">Neisseria flavescens NRL30031/H210</name>
    <dbReference type="NCBI Taxonomy" id="546264"/>
    <lineage>
        <taxon>Bacteria</taxon>
        <taxon>Pseudomonadati</taxon>
        <taxon>Pseudomonadota</taxon>
        <taxon>Betaproteobacteria</taxon>
        <taxon>Neisseriales</taxon>
        <taxon>Neisseriaceae</taxon>
        <taxon>Neisseria</taxon>
    </lineage>
</organism>
<dbReference type="AlphaFoldDB" id="C0EME4"/>
<feature type="domain" description="Suppressor of fused-like" evidence="1">
    <location>
        <begin position="72"/>
        <end position="223"/>
    </location>
</feature>